<dbReference type="EMBL" id="LT635769">
    <property type="protein sequence ID" value="SGZ58355.1"/>
    <property type="molecule type" value="Genomic_DNA"/>
</dbReference>
<name>A0A1L0C4C0_9ASCO</name>
<keyword evidence="1" id="KW-0812">Transmembrane</keyword>
<evidence type="ECO:0000313" key="2">
    <source>
        <dbReference type="EMBL" id="SGZ58355.1"/>
    </source>
</evidence>
<organism evidence="2 3">
    <name type="scientific">Sungouiella intermedia</name>
    <dbReference type="NCBI Taxonomy" id="45354"/>
    <lineage>
        <taxon>Eukaryota</taxon>
        <taxon>Fungi</taxon>
        <taxon>Dikarya</taxon>
        <taxon>Ascomycota</taxon>
        <taxon>Saccharomycotina</taxon>
        <taxon>Pichiomycetes</taxon>
        <taxon>Metschnikowiaceae</taxon>
        <taxon>Sungouiella</taxon>
    </lineage>
</organism>
<evidence type="ECO:0000256" key="1">
    <source>
        <dbReference type="SAM" id="Phobius"/>
    </source>
</evidence>
<keyword evidence="1" id="KW-1133">Transmembrane helix</keyword>
<keyword evidence="1" id="KW-0472">Membrane</keyword>
<reference evidence="2 3" key="1">
    <citation type="submission" date="2016-10" db="EMBL/GenBank/DDBJ databases">
        <authorList>
            <person name="de Groot N.N."/>
        </authorList>
    </citation>
    <scope>NUCLEOTIDE SEQUENCE [LARGE SCALE GENOMIC DNA]</scope>
    <source>
        <strain evidence="2 3">PYCC 4715</strain>
    </source>
</reference>
<evidence type="ECO:0000313" key="3">
    <source>
        <dbReference type="Proteomes" id="UP000182259"/>
    </source>
</evidence>
<protein>
    <submittedName>
        <fullName evidence="2">CIC11C00000005924</fullName>
    </submittedName>
</protein>
<accession>A0A1L0C4C0</accession>
<dbReference type="AlphaFoldDB" id="A0A1L0C4C0"/>
<dbReference type="Proteomes" id="UP000182259">
    <property type="component" value="Chromosome VI"/>
</dbReference>
<sequence length="99" mass="10931">MALQLKKRNFKLSSATTGALLIGAGLILIKTFPHIKSTIESAVFGQKNVDVEEDENKPVEVNDTINSELETSHPALNESAVEIGKWSDESLKSYLFEVR</sequence>
<gene>
    <name evidence="2" type="ORF">SAMEA4029009_CIC11G00000005924</name>
</gene>
<feature type="transmembrane region" description="Helical" evidence="1">
    <location>
        <begin position="12"/>
        <end position="29"/>
    </location>
</feature>
<proteinExistence type="predicted"/>